<sequence length="284" mass="33548">MSLACARWHRPLLLLCVLVLLSGCAARLAYNTMNYWIFWYLDDYVSLTPTQESRFESELLQAQAVHRRQELPKLHQHILDFQQDLQRPLTSEQIKSYHYSFTALAEQSVSVFTPPAANLLRYLSNIQIDQINSKITKDLDELRTKREKLSQEEKLQRYTARFEKFSKEWIGSLTDEQQTIIEQLAKHQLDIEPVFFSARNGLYQQWLALLSQRHRPEFDVRLEKLLKDIVGLRYAPVQSQLDQYLQRRFALMAQLNQSLSASQRQYLMNKLTETRKEIAVLIQQ</sequence>
<gene>
    <name evidence="1" type="ORF">CAG72_02190</name>
</gene>
<evidence type="ECO:0008006" key="3">
    <source>
        <dbReference type="Google" id="ProtNLM"/>
    </source>
</evidence>
<evidence type="ECO:0000313" key="2">
    <source>
        <dbReference type="Proteomes" id="UP000465712"/>
    </source>
</evidence>
<name>A0A7X4WAX0_9GAMM</name>
<dbReference type="PROSITE" id="PS51257">
    <property type="entry name" value="PROKAR_LIPOPROTEIN"/>
    <property type="match status" value="1"/>
</dbReference>
<protein>
    <recommendedName>
        <fullName evidence="3">Lipoprotein</fullName>
    </recommendedName>
</protein>
<organism evidence="1 2">
    <name type="scientific">Photobacterium halotolerans</name>
    <dbReference type="NCBI Taxonomy" id="265726"/>
    <lineage>
        <taxon>Bacteria</taxon>
        <taxon>Pseudomonadati</taxon>
        <taxon>Pseudomonadota</taxon>
        <taxon>Gammaproteobacteria</taxon>
        <taxon>Vibrionales</taxon>
        <taxon>Vibrionaceae</taxon>
        <taxon>Photobacterium</taxon>
    </lineage>
</organism>
<reference evidence="1 2" key="1">
    <citation type="submission" date="2017-05" db="EMBL/GenBank/DDBJ databases">
        <title>High clonality and local adaptation shapes Vibrionaceae linages within an endangered oasis.</title>
        <authorList>
            <person name="Vazquez-Rosas-Landa M."/>
        </authorList>
    </citation>
    <scope>NUCLEOTIDE SEQUENCE [LARGE SCALE GENOMIC DNA]</scope>
    <source>
        <strain evidence="1 2">P46_P4S1P180</strain>
    </source>
</reference>
<dbReference type="Proteomes" id="UP000465712">
    <property type="component" value="Unassembled WGS sequence"/>
</dbReference>
<dbReference type="RefSeq" id="WP_161442547.1">
    <property type="nucleotide sequence ID" value="NZ_WXWW01000040.1"/>
</dbReference>
<accession>A0A7X4WAX0</accession>
<dbReference type="AlphaFoldDB" id="A0A7X4WAX0"/>
<dbReference type="EMBL" id="WXWW01000040">
    <property type="protein sequence ID" value="NAW64015.1"/>
    <property type="molecule type" value="Genomic_DNA"/>
</dbReference>
<comment type="caution">
    <text evidence="1">The sequence shown here is derived from an EMBL/GenBank/DDBJ whole genome shotgun (WGS) entry which is preliminary data.</text>
</comment>
<evidence type="ECO:0000313" key="1">
    <source>
        <dbReference type="EMBL" id="NAW64015.1"/>
    </source>
</evidence>
<dbReference type="Pfam" id="PF19795">
    <property type="entry name" value="DUF6279"/>
    <property type="match status" value="1"/>
</dbReference>
<proteinExistence type="predicted"/>